<keyword evidence="1" id="KW-0472">Membrane</keyword>
<dbReference type="SUPFAM" id="SSF49452">
    <property type="entry name" value="Starch-binding domain-like"/>
    <property type="match status" value="6"/>
</dbReference>
<dbReference type="SUPFAM" id="SSF49464">
    <property type="entry name" value="Carboxypeptidase regulatory domain-like"/>
    <property type="match status" value="29"/>
</dbReference>
<accession>A0A2N1PSR4</accession>
<keyword evidence="1" id="KW-1133">Transmembrane helix</keyword>
<keyword evidence="1" id="KW-0812">Transmembrane</keyword>
<dbReference type="GO" id="GO:0030246">
    <property type="term" value="F:carbohydrate binding"/>
    <property type="evidence" value="ECO:0007669"/>
    <property type="project" value="InterPro"/>
</dbReference>
<name>A0A2N1PSR4_9BACT</name>
<reference evidence="2 3" key="1">
    <citation type="journal article" date="2017" name="ISME J.">
        <title>Potential for microbial H2 and metal transformations associated with novel bacteria and archaea in deep terrestrial subsurface sediments.</title>
        <authorList>
            <person name="Hernsdorf A.W."/>
            <person name="Amano Y."/>
            <person name="Miyakawa K."/>
            <person name="Ise K."/>
            <person name="Suzuki Y."/>
            <person name="Anantharaman K."/>
            <person name="Probst A."/>
            <person name="Burstein D."/>
            <person name="Thomas B.C."/>
            <person name="Banfield J.F."/>
        </authorList>
    </citation>
    <scope>NUCLEOTIDE SEQUENCE [LARGE SCALE GENOMIC DNA]</scope>
    <source>
        <strain evidence="2">HGW-Wallbacteria-1</strain>
    </source>
</reference>
<evidence type="ECO:0000256" key="1">
    <source>
        <dbReference type="SAM" id="Phobius"/>
    </source>
</evidence>
<dbReference type="InterPro" id="IPR013784">
    <property type="entry name" value="Carb-bd-like_fold"/>
</dbReference>
<dbReference type="Proteomes" id="UP000233256">
    <property type="component" value="Unassembled WGS sequence"/>
</dbReference>
<dbReference type="Pfam" id="PF13620">
    <property type="entry name" value="CarboxypepD_reg"/>
    <property type="match status" value="12"/>
</dbReference>
<comment type="caution">
    <text evidence="2">The sequence shown here is derived from an EMBL/GenBank/DDBJ whole genome shotgun (WGS) entry which is preliminary data.</text>
</comment>
<evidence type="ECO:0000313" key="2">
    <source>
        <dbReference type="EMBL" id="PKK91312.1"/>
    </source>
</evidence>
<dbReference type="SUPFAM" id="SSF49478">
    <property type="entry name" value="Cna protein B-type domain"/>
    <property type="match status" value="1"/>
</dbReference>
<dbReference type="InterPro" id="IPR008969">
    <property type="entry name" value="CarboxyPept-like_regulatory"/>
</dbReference>
<sequence>MAGKSVLNSRKRDMHRYFATLVKRLFSITDNESAGGRHSSLFRFVVCVGIISAFLVFHGCFKKSDESGSFLDKAAGLVNASGANAEAPTIITGRALDALTGFGLNKTLARTDGGLQAETRSDGLRDGVFVISGVPLGTYSVTLTHPKYEPMVRTIQVSEQLKGSTIDLGDISLFPIGSPVAGEVRGFVYSSAGGVGLDGALVTLENGITQSTLNSGLGPGGYFFPNAPVGTYTVTASLANYKPQTRQLTLGRLQTVRLDFIIAPESGTSGQTVEIYGNITGRIVDGSTLLGIDGVKVSTEGGKITYTYNNGVRAGIFGIERVPVGSYKLFAEHPGYLVGIFSVDVVAGTGFQNLSDLVVQKSTIPMASLRGIVYQAGTQLGINDATITLEGGAVTVSGNNGINDGAYIFDGTAPVGIYTATVRRSGFLTLSTGALTILPGVIQDRDFNMVRTQSQSSKGTVVGRIIDISRDIAAPPKARVRVVATPEPGSISGATTEVMTIYSPTRPDDDGSFTFLNVEPGIYTLTASLEGFQDASVSGIRVAQGDVTDGIRIEMSGVLGSISGFVYHDLDLDGVFTSSLDYPIPGATVEISGTGIRTKSRVNGSYLLDQVNLGTGYIVMAGASIEGRGRYLPSYVDGVSITSAAPAVTGVNVRLRPASTIAGKGHVDGYVRDKFGLPVQGATVEIDPGGANYRATRSESDGFFFIADINAGTYVVRAGKADYSSAAQVVDIPEDNTSVSLAAPFVLSPHLGSILGIVFNDHNGDFIYDQVIDSPVNGATVSVFYGAPPVQVLARSAMNGYFVLNDIPYGMRVIQASHDSYGKSSVEVSLFASTYFAANIAMKAEIGGVTGEVYLDLPGGTPGVRDLTDPFVQDAVVTLLNGTDLTFTTGSDGVFHFNDIPVGDQVLKVEKAGFAGDSIYVAIVPNSAVPAPPVSIGISPVSASLAGRIISRNSGEALGGVNVEVQGFAATATQSAPGSGSFLLGGLYPEAAGTVYYINAYSGTWEASQAGPYTLVPGQTLPSIDIGLVKRTGHIAGKVTDQVTSSALKGAVVSVIGTNRTATTDTSGKYEISRIDIGQVLLETKATGYLARRSGVLQVQANITTASNFILSRSMGGIQGRVTTMGSGTPLIGATVEILGAGSVLTDSQGVYSFLNIDAGTYSLIAYGLSHEAGVKSGVAVPGGAILTGTDFILTPSYGTVTGHCQDPFAYPSSLKDVLIRIDGTTLKTLTDSDGKYLIEKVPAGMRVVRASADGYPNVVSPSSVVPAGGTAIVDFTLVPAAGTVTGTVRDKFNTDPIVGAIASIPGLSMAGTTTSSGFFRIDNVPAGNDYSLNVTAAGYQTASLRNLDLPLDGNLAAGKIEMVRKTGSVSGRVMDSLNNLAIVSATVRMENYQGPDVMTDQNGSYTLTGVHILLDGATVSVSALGYQPVTTGGISIIDSIDTRTDFIMVPAYGAVAGEVVDSASNLGINGASVRIRGTFLEAITSSTGAFEFTRVPVSGGLTIEVKSLDFLDANLGPVAVILGQLTAVTIPMVPKFASVVGRVLDDTSGLPIADSTVNLVGMGLSFTTGIDGVFSIDRVLTTPSGVTVEAVRSGYSRGLTKTMALIPGQSTTADVRLTSLFGSIVGRVSDFQRGQGIFPAMVRIQGSSLMTTTASNGSYILTDVRTGNGITVEALASGFSLSRIGGVSVTPSATTILDFELKSTTGTLAGMIVDSITGLGITGVGISISGSVRSGYTDSNGQYEISLIPATSGTTVEIVGDGYFSQQIKGVVLQSGGTTTMNLSMTPTSGYLAGVVLNASDGRPIEGAVAVVTSTIESATTSSNGFFVFSRVTAGKTMTLEVQATNFDSIRQGGLIVGSGETVSLNFSLTPSSGSITGVVTSSVRGDVLPNVSVFLPDYSVVSSTNATGLFTVTGLNAATGVSLNLSYPGFTEVTRTGIVVEKGRTTSLEITMVPVHGLLAGLCVDAVTGLGLTGVVIVAIGSGYGTVTSGVGGYYQFEELPGNPAGYTIEASLDGYYNRSVNTGAIAPGSITGLDLDLTPNRGAITGTITSQVSGLGLEGVLLNVSSAGLTGVISSTGGYYILTNVPPSLTGYTIEGSLQGYANVSVASGPVPAGRTTSRNFMMTPSTGSISGTVTDSVTSIGITGALVSIPGLIMAPVNTESGGFYEITGIPPSSTGVTVEVSVAGYSNGSSLSSPIDAGGVVSLDFVLSKTTGSIAGSVVDWATGLPLVDVSLTVPGSGLPEFKSGAGGAYEITGVIASVTGVTVGASKTGYARADVHVAPILPGTSAYLNFVLTGTTGQITGAVTDSVSGIGLSGALLAIPGSGLAAVNSGQGGQYIISEVPVSLAGVTLDISMAGYFAQSRKTAAVEGGKATLLTVQLQPDSGILTGIVRNGVTGRPVDLAVVALTGGSPLRSTTDLAGYFEIEGVKVNPLGVTLEVSKSGYSGLLVRTPAITSGGIISQDIDLTATSGTVVGLVEDSISFQPVAGAVVTIPGLIVSATTSVGGSYVITNVPISPSGVTLEAYKNGYLTSSRGISSIAGGDSVTADFLLTPDYGAIYGIITDSIDSRALSGAEVRIPTLNLAYTTSSSGYYRLDNVDLSTTGFTIEIFKSNYDWTTVFSGPISPGSAVEKRIALTPIYGMVVGRVSDSVTLFGIQGARIYIEGSDAYVFTTSTGGNYTMTGIPASAAGYTLEARIVGYDTLKVKTGAIIAGNYAQVDFSLEPLSGVITGTVVDSLGGLGINGVVLTVPGLPFLRATSGVGGLYEMTGVPASVQGVTVMATMNGYKNGSEKSASVVGGKATSLDFVLEPIFGTIVGRISDSFSSLGLSGVVVYIPGVDIDDATTDTSGYYEISEVPSSTLGLTLEASRTGYRKGKRFLTSLFGGEVATLDILITPIYGTISGTVQDMENGLGISGVVISVLAGEVLPATTSSSGNYFLQNIPSGTAGITLEANHSRYSTKRLNSGIITAGSNTIVSFVMDPVYGTITGTVQDFVSGLGLTGASVRISALGINGSSGAGGYYELSNVPETSTGLTIEAVLDGYVSASAKLLSLTGGKVGSLDIGMTPLYGYLTGRVYDSVSSVSLEGARIIVPGLSEVTTITGGYFELFNVPVNPAGVTVQAFMNNYQVYKAKSLVVSPGFETVHDIPMIPLTGVILGVVSDYGTGQGVNSATVRLQGSTFTTSTDVYGSYVFSEVPAIALGYTVEASAAGYFNTIKSVGALAPGAFVTASLSLTPATGSLSGIVFDYVTDLPVSGAFVSVFGNSYGVTSDTGGNYFLTDVPVGSGATVEIQADRYIATSRFTGTVEGGRTSFLDVVMTPSFGSVTGQVTESVQGFPISDALVRLPALGLTAMTGSDGVYVISDVPINTFIGTVEAVMSDFGTVRSLAIAADKIVPPVMDRSLDMVMTKLWGSVVGTVVDGSSGTTLSNVMVTLSNNNIYMATFSDDSGRFRFTQVPTVTGLQLDASRGFQWLMDQNQTITLDVLRGVTHEVNVQMYANFASWVRVFGTIFIRDGLGVLRPAPNWKVSVFGPGNSTYTDNEGNFMVFADDGNLGSGVTLYKAWIYASTREGTVSEYSTGEFFFYTGTDECNINRWYQPNSWRGLVIHEADL</sequence>
<feature type="transmembrane region" description="Helical" evidence="1">
    <location>
        <begin position="41"/>
        <end position="59"/>
    </location>
</feature>
<gene>
    <name evidence="2" type="ORF">CVV64_05965</name>
</gene>
<protein>
    <submittedName>
        <fullName evidence="2">Uncharacterized protein</fullName>
    </submittedName>
</protein>
<dbReference type="Gene3D" id="2.60.40.1120">
    <property type="entry name" value="Carboxypeptidase-like, regulatory domain"/>
    <property type="match status" value="29"/>
</dbReference>
<evidence type="ECO:0000313" key="3">
    <source>
        <dbReference type="Proteomes" id="UP000233256"/>
    </source>
</evidence>
<dbReference type="EMBL" id="PGXC01000003">
    <property type="protein sequence ID" value="PKK91312.1"/>
    <property type="molecule type" value="Genomic_DNA"/>
</dbReference>
<organism evidence="2 3">
    <name type="scientific">Candidatus Wallbacteria bacterium HGW-Wallbacteria-1</name>
    <dbReference type="NCBI Taxonomy" id="2013854"/>
    <lineage>
        <taxon>Bacteria</taxon>
        <taxon>Candidatus Walliibacteriota</taxon>
    </lineage>
</organism>
<proteinExistence type="predicted"/>